<dbReference type="GO" id="GO:0008360">
    <property type="term" value="P:regulation of cell shape"/>
    <property type="evidence" value="ECO:0007669"/>
    <property type="project" value="UniProtKB-UniRule"/>
</dbReference>
<keyword evidence="5 10" id="KW-0573">Peptidoglycan synthesis</keyword>
<dbReference type="Proteomes" id="UP000434052">
    <property type="component" value="Unassembled WGS sequence"/>
</dbReference>
<feature type="transmembrane region" description="Helical" evidence="10">
    <location>
        <begin position="379"/>
        <end position="398"/>
    </location>
</feature>
<comment type="similarity">
    <text evidence="9 10 11">Belongs to the MurJ/MviN family.</text>
</comment>
<dbReference type="NCBIfam" id="TIGR01695">
    <property type="entry name" value="murJ_mviN"/>
    <property type="match status" value="1"/>
</dbReference>
<evidence type="ECO:0000313" key="12">
    <source>
        <dbReference type="EMBL" id="TVM30673.1"/>
    </source>
</evidence>
<sequence length="538" mass="55997">MDEGIQQTETTAAGAGGAVKQDGAEAIAARASSVAAATMASRLLGFVRDIIIASVLGVGPLADAFFAAFRFPLVVRRFFSEGALSLSVMPALAERQARDGWDGAQHLARSFLLRIGLWFVPAVVVILIAARPLAELVAPGFEAAQLDRMAALMRLMMPYLVCIAAVALLAAVCNFRDRFFLPAAIPAVFNLCIITGGVLAVLAGWDTALVIAACVSIAGVAQLVILAPAVRRHGFSVLGPADLRDPQAKAMLRRLGPVLVGSSSFQAMIVAATILATAMTSGSVGAIYFADRLIHFPLGIVGVAVATATLPRLSAHHAEKRHSDFHQVWEDGVALSLFLTLPAMAGLLALSGPITSLLFEHGAFDAHAAAMTAGTLRGFVIGLPALAASRALVAVLFAAAMIRQAVVASVAGMLCFAVLAWPAMAWQGAAGLAGAGALASWFVFLVQARAVSRISGEQAHAPVWRAIVRRAFVPAVLSVGVFLAAWAMCGVLPPSWRRWAVIAIIPLCGAGYMAASLRLGVAEAKALMQSLHKGGRRA</sequence>
<dbReference type="PANTHER" id="PTHR47019:SF1">
    <property type="entry name" value="LIPID II FLIPPASE MURJ"/>
    <property type="match status" value="1"/>
</dbReference>
<evidence type="ECO:0000256" key="3">
    <source>
        <dbReference type="ARBA" id="ARBA00022692"/>
    </source>
</evidence>
<evidence type="ECO:0000256" key="11">
    <source>
        <dbReference type="PIRNR" id="PIRNR002869"/>
    </source>
</evidence>
<feature type="transmembrane region" description="Helical" evidence="10">
    <location>
        <begin position="294"/>
        <end position="313"/>
    </location>
</feature>
<dbReference type="HAMAP" id="MF_02078">
    <property type="entry name" value="MurJ_MviN"/>
    <property type="match status" value="1"/>
</dbReference>
<dbReference type="EMBL" id="QMIF01000020">
    <property type="protein sequence ID" value="TVM30673.1"/>
    <property type="molecule type" value="Genomic_DNA"/>
</dbReference>
<keyword evidence="2 10" id="KW-1003">Cell membrane</keyword>
<dbReference type="OrthoDB" id="9786339at2"/>
<keyword evidence="10 11" id="KW-0961">Cell wall biogenesis/degradation</keyword>
<comment type="pathway">
    <text evidence="10">Cell wall biogenesis; peptidoglycan biosynthesis.</text>
</comment>
<feature type="transmembrane region" description="Helical" evidence="10">
    <location>
        <begin position="208"/>
        <end position="230"/>
    </location>
</feature>
<comment type="caution">
    <text evidence="12">The sequence shown here is derived from an EMBL/GenBank/DDBJ whole genome shotgun (WGS) entry which is preliminary data.</text>
</comment>
<dbReference type="GO" id="GO:0015648">
    <property type="term" value="F:lipid-linked peptidoglycan transporter activity"/>
    <property type="evidence" value="ECO:0007669"/>
    <property type="project" value="UniProtKB-UniRule"/>
</dbReference>
<feature type="transmembrane region" description="Helical" evidence="10">
    <location>
        <begin position="111"/>
        <end position="130"/>
    </location>
</feature>
<feature type="transmembrane region" description="Helical" evidence="10">
    <location>
        <begin position="499"/>
        <end position="521"/>
    </location>
</feature>
<reference evidence="12 13" key="1">
    <citation type="submission" date="2018-06" db="EMBL/GenBank/DDBJ databases">
        <title>Complete genome of Desulfovibrio marinus P48SEP.</title>
        <authorList>
            <person name="Crispim J.S."/>
            <person name="Vidigal P.M.P."/>
            <person name="Silva L.C.F."/>
            <person name="Araujo L.C."/>
            <person name="Laguardia C.N."/>
            <person name="Dias R.S."/>
            <person name="Sousa M.P."/>
            <person name="Paula S.O."/>
            <person name="Silva C."/>
        </authorList>
    </citation>
    <scope>NUCLEOTIDE SEQUENCE [LARGE SCALE GENOMIC DNA]</scope>
    <source>
        <strain evidence="12 13">P48SEP</strain>
    </source>
</reference>
<keyword evidence="3 10" id="KW-0812">Transmembrane</keyword>
<evidence type="ECO:0000256" key="4">
    <source>
        <dbReference type="ARBA" id="ARBA00022960"/>
    </source>
</evidence>
<dbReference type="PIRSF" id="PIRSF002869">
    <property type="entry name" value="MviN"/>
    <property type="match status" value="1"/>
</dbReference>
<feature type="transmembrane region" description="Helical" evidence="10">
    <location>
        <begin position="430"/>
        <end position="451"/>
    </location>
</feature>
<dbReference type="PANTHER" id="PTHR47019">
    <property type="entry name" value="LIPID II FLIPPASE MURJ"/>
    <property type="match status" value="1"/>
</dbReference>
<proteinExistence type="inferred from homology"/>
<evidence type="ECO:0000256" key="10">
    <source>
        <dbReference type="HAMAP-Rule" id="MF_02078"/>
    </source>
</evidence>
<organism evidence="12 13">
    <name type="scientific">Oceanidesulfovibrio marinus</name>
    <dbReference type="NCBI Taxonomy" id="370038"/>
    <lineage>
        <taxon>Bacteria</taxon>
        <taxon>Pseudomonadati</taxon>
        <taxon>Thermodesulfobacteriota</taxon>
        <taxon>Desulfovibrionia</taxon>
        <taxon>Desulfovibrionales</taxon>
        <taxon>Desulfovibrionaceae</taxon>
        <taxon>Oceanidesulfovibrio</taxon>
    </lineage>
</organism>
<dbReference type="GO" id="GO:0005886">
    <property type="term" value="C:plasma membrane"/>
    <property type="evidence" value="ECO:0007669"/>
    <property type="project" value="UniProtKB-SubCell"/>
</dbReference>
<feature type="transmembrane region" description="Helical" evidence="10">
    <location>
        <begin position="179"/>
        <end position="202"/>
    </location>
</feature>
<feature type="transmembrane region" description="Helical" evidence="10">
    <location>
        <begin position="258"/>
        <end position="288"/>
    </location>
</feature>
<dbReference type="PRINTS" id="PR01806">
    <property type="entry name" value="VIRFACTRMVIN"/>
</dbReference>
<evidence type="ECO:0000256" key="1">
    <source>
        <dbReference type="ARBA" id="ARBA00004651"/>
    </source>
</evidence>
<comment type="subcellular location">
    <subcellularLocation>
        <location evidence="1 10">Cell membrane</location>
        <topology evidence="1 10">Multi-pass membrane protein</topology>
    </subcellularLocation>
</comment>
<name>A0A6P1ZAQ0_9BACT</name>
<dbReference type="AlphaFoldDB" id="A0A6P1ZAQ0"/>
<feature type="transmembrane region" description="Helical" evidence="10">
    <location>
        <begin position="150"/>
        <end position="172"/>
    </location>
</feature>
<dbReference type="CDD" id="cd13123">
    <property type="entry name" value="MATE_MurJ_like"/>
    <property type="match status" value="1"/>
</dbReference>
<dbReference type="GO" id="GO:0071555">
    <property type="term" value="P:cell wall organization"/>
    <property type="evidence" value="ECO:0007669"/>
    <property type="project" value="UniProtKB-UniRule"/>
</dbReference>
<keyword evidence="6 10" id="KW-1133">Transmembrane helix</keyword>
<evidence type="ECO:0000256" key="7">
    <source>
        <dbReference type="ARBA" id="ARBA00023136"/>
    </source>
</evidence>
<evidence type="ECO:0000256" key="5">
    <source>
        <dbReference type="ARBA" id="ARBA00022984"/>
    </source>
</evidence>
<evidence type="ECO:0000256" key="9">
    <source>
        <dbReference type="ARBA" id="ARBA00061532"/>
    </source>
</evidence>
<evidence type="ECO:0000256" key="2">
    <source>
        <dbReference type="ARBA" id="ARBA00022475"/>
    </source>
</evidence>
<dbReference type="GO" id="GO:0034204">
    <property type="term" value="P:lipid translocation"/>
    <property type="evidence" value="ECO:0007669"/>
    <property type="project" value="TreeGrafter"/>
</dbReference>
<dbReference type="Pfam" id="PF03023">
    <property type="entry name" value="MurJ"/>
    <property type="match status" value="1"/>
</dbReference>
<feature type="transmembrane region" description="Helical" evidence="10">
    <location>
        <begin position="50"/>
        <end position="69"/>
    </location>
</feature>
<comment type="function">
    <text evidence="8 10 11">Involved in peptidoglycan biosynthesis. Transports lipid-linked peptidoglycan precursors from the inner to the outer leaflet of the cytoplasmic membrane.</text>
</comment>
<feature type="transmembrane region" description="Helical" evidence="10">
    <location>
        <begin position="472"/>
        <end position="493"/>
    </location>
</feature>
<dbReference type="InterPro" id="IPR051050">
    <property type="entry name" value="Lipid_II_flippase_MurJ/MviN"/>
</dbReference>
<feature type="transmembrane region" description="Helical" evidence="10">
    <location>
        <begin position="405"/>
        <end position="424"/>
    </location>
</feature>
<protein>
    <recommendedName>
        <fullName evidence="10">Probable lipid II flippase MurJ</fullName>
    </recommendedName>
</protein>
<feature type="transmembrane region" description="Helical" evidence="10">
    <location>
        <begin position="334"/>
        <end position="359"/>
    </location>
</feature>
<evidence type="ECO:0000256" key="6">
    <source>
        <dbReference type="ARBA" id="ARBA00022989"/>
    </source>
</evidence>
<dbReference type="UniPathway" id="UPA00219"/>
<keyword evidence="4 10" id="KW-0133">Cell shape</keyword>
<evidence type="ECO:0000313" key="13">
    <source>
        <dbReference type="Proteomes" id="UP000434052"/>
    </source>
</evidence>
<keyword evidence="10 11" id="KW-0813">Transport</keyword>
<accession>A0A6P1ZAQ0</accession>
<evidence type="ECO:0000256" key="8">
    <source>
        <dbReference type="ARBA" id="ARBA00060041"/>
    </source>
</evidence>
<dbReference type="GO" id="GO:0009252">
    <property type="term" value="P:peptidoglycan biosynthetic process"/>
    <property type="evidence" value="ECO:0007669"/>
    <property type="project" value="UniProtKB-UniRule"/>
</dbReference>
<keyword evidence="7 10" id="KW-0472">Membrane</keyword>
<dbReference type="InterPro" id="IPR004268">
    <property type="entry name" value="MurJ"/>
</dbReference>
<gene>
    <name evidence="12" type="primary">mviN</name>
    <name evidence="10" type="synonym">murJ</name>
    <name evidence="12" type="ORF">DQK91_20125</name>
</gene>
<dbReference type="RefSeq" id="WP_144307210.1">
    <property type="nucleotide sequence ID" value="NZ_QMIF01000020.1"/>
</dbReference>